<keyword evidence="1" id="KW-1133">Transmembrane helix</keyword>
<gene>
    <name evidence="3" type="ORF">ODALV1_LOCUS22311</name>
</gene>
<protein>
    <recommendedName>
        <fullName evidence="2">F-box domain-containing protein</fullName>
    </recommendedName>
</protein>
<evidence type="ECO:0000313" key="4">
    <source>
        <dbReference type="Proteomes" id="UP001642540"/>
    </source>
</evidence>
<dbReference type="Pfam" id="PF00646">
    <property type="entry name" value="F-box"/>
    <property type="match status" value="1"/>
</dbReference>
<feature type="transmembrane region" description="Helical" evidence="1">
    <location>
        <begin position="6"/>
        <end position="30"/>
    </location>
</feature>
<organism evidence="3 4">
    <name type="scientific">Orchesella dallaii</name>
    <dbReference type="NCBI Taxonomy" id="48710"/>
    <lineage>
        <taxon>Eukaryota</taxon>
        <taxon>Metazoa</taxon>
        <taxon>Ecdysozoa</taxon>
        <taxon>Arthropoda</taxon>
        <taxon>Hexapoda</taxon>
        <taxon>Collembola</taxon>
        <taxon>Entomobryomorpha</taxon>
        <taxon>Entomobryoidea</taxon>
        <taxon>Orchesellidae</taxon>
        <taxon>Orchesellinae</taxon>
        <taxon>Orchesella</taxon>
    </lineage>
</organism>
<dbReference type="Proteomes" id="UP001642540">
    <property type="component" value="Unassembled WGS sequence"/>
</dbReference>
<feature type="domain" description="F-box" evidence="2">
    <location>
        <begin position="70"/>
        <end position="111"/>
    </location>
</feature>
<evidence type="ECO:0000256" key="1">
    <source>
        <dbReference type="SAM" id="Phobius"/>
    </source>
</evidence>
<feature type="domain" description="F-box" evidence="2">
    <location>
        <begin position="118"/>
        <end position="149"/>
    </location>
</feature>
<keyword evidence="1" id="KW-0472">Membrane</keyword>
<evidence type="ECO:0000259" key="2">
    <source>
        <dbReference type="SMART" id="SM00256"/>
    </source>
</evidence>
<proteinExistence type="predicted"/>
<dbReference type="InterPro" id="IPR001810">
    <property type="entry name" value="F-box_dom"/>
</dbReference>
<keyword evidence="1" id="KW-0812">Transmembrane</keyword>
<comment type="caution">
    <text evidence="3">The sequence shown here is derived from an EMBL/GenBank/DDBJ whole genome shotgun (WGS) entry which is preliminary data.</text>
</comment>
<evidence type="ECO:0000313" key="3">
    <source>
        <dbReference type="EMBL" id="CAL8128545.1"/>
    </source>
</evidence>
<dbReference type="EMBL" id="CAXLJM020000075">
    <property type="protein sequence ID" value="CAL8128545.1"/>
    <property type="molecule type" value="Genomic_DNA"/>
</dbReference>
<accession>A0ABP1RHP6</accession>
<reference evidence="3 4" key="1">
    <citation type="submission" date="2024-08" db="EMBL/GenBank/DDBJ databases">
        <authorList>
            <person name="Cucini C."/>
            <person name="Frati F."/>
        </authorList>
    </citation>
    <scope>NUCLEOTIDE SEQUENCE [LARGE SCALE GENOMIC DNA]</scope>
</reference>
<name>A0ABP1RHP6_9HEXA</name>
<keyword evidence="4" id="KW-1185">Reference proteome</keyword>
<sequence>MPVTSVLHYVALFGLIALLIFLLTFTFKFIEWLVEKWKRKRVYSKVDSRGDLEVGLISSVICDKHEYPSLPLELWFEILEHVNNPQDFLSCINTFPVWNRVLGHRKTKELISLVFPHFEKYLDTPSLLQCRLVSTHWKSLVDDTLGKDEEIPTKSSTYSPGNFLGSRSRPVGNKISSIEQLQRFPLEMEPFIPSNPFPSRNLQISVSPLDFDADEDLIDYYGTLVTQLVTTFGHHLHKLNYTMKVYEPSSLFPQLLHFLPNVQHLTFTIPFLCTANYAEVVGQAYQNRMPSMPCLKSFHLNTPEDQHLAPKILKAFLQNYGDRLETLTSYGGAFGSFERDENSSLLPTCKNLTVGLVDDDTCRRLFIEPRRFTWNLSRLCLLFPRKIDSNLQGGKVKLESILRGINPVAATLEELQLCLNWRLKEWGTPLYLEERKEEAKGILGEMSKFPKLKTLVISDDFMEVAIVQQLVQENFVGLERFVIDMGIYDEYFRGRRMYEDEENPLWKLRPTLKIIERVSLTVEDGVVEIQQIKQCSREQYEVRWGKVKNGNGKSWKSSRIRGSHTVSRVINMF</sequence>
<dbReference type="SMART" id="SM00256">
    <property type="entry name" value="FBOX"/>
    <property type="match status" value="2"/>
</dbReference>